<organism evidence="3 4">
    <name type="scientific">Pseudorhizobium banfieldiae</name>
    <dbReference type="NCBI Taxonomy" id="1125847"/>
    <lineage>
        <taxon>Bacteria</taxon>
        <taxon>Pseudomonadati</taxon>
        <taxon>Pseudomonadota</taxon>
        <taxon>Alphaproteobacteria</taxon>
        <taxon>Hyphomicrobiales</taxon>
        <taxon>Rhizobiaceae</taxon>
        <taxon>Rhizobium/Agrobacterium group</taxon>
        <taxon>Pseudorhizobium</taxon>
    </lineage>
</organism>
<proteinExistence type="predicted"/>
<keyword evidence="1" id="KW-0732">Signal</keyword>
<keyword evidence="4" id="KW-1185">Reference proteome</keyword>
<sequence length="416" mass="44874">MRKMQTALALVLASSITPGAAQGAGDASSSGADQVRKLGDHAFSQWDSNSNDRLEDGEFTSGLHDAWSGANGELGEQAFTENWNNWFSADPPSFASLDEDEDGALSNEELQIALSNADLTGEWQGAEDGYLTPEEFRSGLTAVNDRDQNGTLDEQESERLVAIVTVLVPDEENTASTNAQGAGDDAARSQGVEVGKIIPLAEWNPDELYKTAWSAEALFDRPVYGAGDERIGDVEDLIVGPDGKLLSVVAEVGGLWDIGDTHVSVPWEEVTVRVDGSIAIPVTEENADDYGVLRGSETNFGNRIVSDLDNEELGPRAWRASELIGDIARVRERGSQAEGTYRGYGYVEDLIFNDGKVTAAVVDRDPAGPDGRGAVAYPFYGYGYGWTPGNPYYDLPYDRGEVSTLEPFDRSRLNEG</sequence>
<evidence type="ECO:0000256" key="1">
    <source>
        <dbReference type="SAM" id="SignalP"/>
    </source>
</evidence>
<dbReference type="InterPro" id="IPR027275">
    <property type="entry name" value="PRC-brl_dom"/>
</dbReference>
<feature type="signal peptide" evidence="1">
    <location>
        <begin position="1"/>
        <end position="23"/>
    </location>
</feature>
<dbReference type="PROSITE" id="PS00018">
    <property type="entry name" value="EF_HAND_1"/>
    <property type="match status" value="2"/>
</dbReference>
<dbReference type="RefSeq" id="WP_052642696.1">
    <property type="nucleotide sequence ID" value="NZ_FO082821.1"/>
</dbReference>
<dbReference type="Gene3D" id="2.30.30.240">
    <property type="entry name" value="PRC-barrel domain"/>
    <property type="match status" value="1"/>
</dbReference>
<dbReference type="InterPro" id="IPR011992">
    <property type="entry name" value="EF-hand-dom_pair"/>
</dbReference>
<name>L0NNN4_9HYPH</name>
<accession>L0NNN4</accession>
<dbReference type="SUPFAM" id="SSF47473">
    <property type="entry name" value="EF-hand"/>
    <property type="match status" value="1"/>
</dbReference>
<gene>
    <name evidence="3" type="ORF">NT26_p10183</name>
</gene>
<dbReference type="Gene3D" id="1.10.238.10">
    <property type="entry name" value="EF-hand"/>
    <property type="match status" value="1"/>
</dbReference>
<reference evidence="3 4" key="1">
    <citation type="journal article" date="2013" name="Genome Biol. Evol.">
        <title>Life in an arsenic-containing gold mine: genome and physiology of the autotrophic arsenite-oxidizing bacterium rhizobium sp. NT-26.</title>
        <authorList>
            <person name="Andres J."/>
            <person name="Arsene-Ploetze F."/>
            <person name="Barbe V."/>
            <person name="Brochier-Armanet C."/>
            <person name="Cleiss-Arnold J."/>
            <person name="Coppee J.Y."/>
            <person name="Dillies M.A."/>
            <person name="Geist"/>
            <person name="L"/>
            <person name="Joublin A."/>
            <person name="Koechler S."/>
            <person name="Lassalle F."/>
            <person name="Marchal M."/>
            <person name="Medigue C."/>
            <person name="Muller D."/>
            <person name="Nesme X."/>
            <person name="Plewniak F."/>
            <person name="Proux C."/>
            <person name="Ramirez-Bahena M.H."/>
            <person name="Schenowitz C."/>
            <person name="Sismeiro O."/>
            <person name="Vallenet D."/>
            <person name="Santini J.M."/>
            <person name="Bertin P.N."/>
        </authorList>
    </citation>
    <scope>NUCLEOTIDE SEQUENCE [LARGE SCALE GENOMIC DNA]</scope>
    <source>
        <strain evidence="3 4">NT-26</strain>
        <plasmid evidence="3 4">NT26_p1</plasmid>
    </source>
</reference>
<evidence type="ECO:0000313" key="4">
    <source>
        <dbReference type="Proteomes" id="UP000010792"/>
    </source>
</evidence>
<evidence type="ECO:0000259" key="2">
    <source>
        <dbReference type="Pfam" id="PF05239"/>
    </source>
</evidence>
<dbReference type="OrthoDB" id="6158291at2"/>
<dbReference type="SUPFAM" id="SSF50346">
    <property type="entry name" value="PRC-barrel domain"/>
    <property type="match status" value="1"/>
</dbReference>
<dbReference type="InterPro" id="IPR011033">
    <property type="entry name" value="PRC_barrel-like_sf"/>
</dbReference>
<dbReference type="InterPro" id="IPR018247">
    <property type="entry name" value="EF_Hand_1_Ca_BS"/>
</dbReference>
<dbReference type="Pfam" id="PF05239">
    <property type="entry name" value="PRC"/>
    <property type="match status" value="1"/>
</dbReference>
<feature type="chain" id="PRO_5003947216" description="PRC-barrel domain-containing protein" evidence="1">
    <location>
        <begin position="24"/>
        <end position="416"/>
    </location>
</feature>
<dbReference type="Proteomes" id="UP000010792">
    <property type="component" value="Plasmid NT26_p1"/>
</dbReference>
<protein>
    <recommendedName>
        <fullName evidence="2">PRC-barrel domain-containing protein</fullName>
    </recommendedName>
</protein>
<dbReference type="KEGG" id="rht:NT26_p10183"/>
<dbReference type="EMBL" id="FO082821">
    <property type="protein sequence ID" value="CCF22207.1"/>
    <property type="molecule type" value="Genomic_DNA"/>
</dbReference>
<dbReference type="AlphaFoldDB" id="L0NNN4"/>
<evidence type="ECO:0000313" key="3">
    <source>
        <dbReference type="EMBL" id="CCF22207.1"/>
    </source>
</evidence>
<feature type="domain" description="PRC-barrel" evidence="2">
    <location>
        <begin position="218"/>
        <end position="284"/>
    </location>
</feature>
<geneLocation type="plasmid" evidence="3 4">
    <name>NT26_p1</name>
</geneLocation>
<keyword evidence="3" id="KW-0614">Plasmid</keyword>